<gene>
    <name evidence="1" type="ORF">EHQ43_09940</name>
</gene>
<dbReference type="Proteomes" id="UP000297641">
    <property type="component" value="Unassembled WGS sequence"/>
</dbReference>
<evidence type="ECO:0000313" key="1">
    <source>
        <dbReference type="EMBL" id="TGL06708.1"/>
    </source>
</evidence>
<dbReference type="AlphaFoldDB" id="A0A7I0HT42"/>
<dbReference type="RefSeq" id="WP_167481777.1">
    <property type="nucleotide sequence ID" value="NZ_RQFT01000008.1"/>
</dbReference>
<accession>A0A7I0HT42</accession>
<evidence type="ECO:0000313" key="2">
    <source>
        <dbReference type="Proteomes" id="UP000297641"/>
    </source>
</evidence>
<comment type="caution">
    <text evidence="1">The sequence shown here is derived from an EMBL/GenBank/DDBJ whole genome shotgun (WGS) entry which is preliminary data.</text>
</comment>
<name>A0A7I0HT42_9LEPT</name>
<proteinExistence type="predicted"/>
<sequence>MSKLISCRWIKNQLLFPKNSRRISPVEFVSLSKKSAGILISIDLKNSSKIKFQNIIDAGKRELYTQAFYQQHTKVYFQFIESLCKTNKKYIDQVFLIKNIGDEYWIIVILPENDNKFLKELSIALHDVIHFKPKFKLEELITLNYRVYAEYYPTILTFQNVWSLKYSEFIQGFFENEKLDQVELTNHIEKYSQTIGNFQVERKSPIEWDATVRYDPFGT</sequence>
<organism evidence="1 2">
    <name type="scientific">Leptospira bouyouniensis</name>
    <dbReference type="NCBI Taxonomy" id="2484911"/>
    <lineage>
        <taxon>Bacteria</taxon>
        <taxon>Pseudomonadati</taxon>
        <taxon>Spirochaetota</taxon>
        <taxon>Spirochaetia</taxon>
        <taxon>Leptospirales</taxon>
        <taxon>Leptospiraceae</taxon>
        <taxon>Leptospira</taxon>
    </lineage>
</organism>
<protein>
    <submittedName>
        <fullName evidence="1">Uncharacterized protein</fullName>
    </submittedName>
</protein>
<dbReference type="EMBL" id="RQFT01000008">
    <property type="protein sequence ID" value="TGL06708.1"/>
    <property type="molecule type" value="Genomic_DNA"/>
</dbReference>
<reference evidence="1 2" key="1">
    <citation type="journal article" date="2019" name="PLoS Negl. Trop. Dis.">
        <title>Revisiting the worldwide diversity of Leptospira species in the environment.</title>
        <authorList>
            <person name="Vincent A.T."/>
            <person name="Schiettekatte O."/>
            <person name="Bourhy P."/>
            <person name="Veyrier F.J."/>
            <person name="Picardeau M."/>
        </authorList>
    </citation>
    <scope>NUCLEOTIDE SEQUENCE [LARGE SCALE GENOMIC DNA]</scope>
    <source>
        <strain evidence="1 2">201800273</strain>
    </source>
</reference>